<dbReference type="Proteomes" id="UP000637061">
    <property type="component" value="Unassembled WGS sequence"/>
</dbReference>
<evidence type="ECO:0000313" key="2">
    <source>
        <dbReference type="Proteomes" id="UP000637061"/>
    </source>
</evidence>
<sequence>MSKHPEGIYKLQLSGLTNALSEGIGKTFADKDDRKRMLSRLMSEVDKELKPAPADEPFDHDVVEVHILDKSYIELTKAVLHFLEKSKTYKILRYSMYLFSLALEKAHTTLDCRDLNWEGWETILNQAITFMDEVGDGNEVLIMMRALQQWRARLAEFGVPAMLPVKAPFVQLLVEVDTGSADHVTLQMKQHGFETQMLHLHDLGVRQERQRYLLTVLSSTTPAKVHHMLKGTPGLNKVKGGKFDWTL</sequence>
<evidence type="ECO:0000313" key="1">
    <source>
        <dbReference type="EMBL" id="MBI6885863.1"/>
    </source>
</evidence>
<reference evidence="1" key="1">
    <citation type="submission" date="2020-12" db="EMBL/GenBank/DDBJ databases">
        <title>Enhanced detection system for hospital associated transmission using whole genome sequencing surveillance.</title>
        <authorList>
            <person name="Harrison L.H."/>
            <person name="Van Tyne D."/>
            <person name="Marsh J.W."/>
            <person name="Griffith M.P."/>
            <person name="Snyder D.J."/>
            <person name="Cooper V.S."/>
            <person name="Mustapha M."/>
        </authorList>
    </citation>
    <scope>NUCLEOTIDE SEQUENCE</scope>
    <source>
        <strain evidence="1">PSB00042</strain>
    </source>
</reference>
<dbReference type="AlphaFoldDB" id="A0A8I1JL96"/>
<comment type="caution">
    <text evidence="1">The sequence shown here is derived from an EMBL/GenBank/DDBJ whole genome shotgun (WGS) entry which is preliminary data.</text>
</comment>
<accession>A0A8I1JL96</accession>
<name>A0A8I1JL96_PSEPU</name>
<proteinExistence type="predicted"/>
<organism evidence="1 2">
    <name type="scientific">Pseudomonas putida</name>
    <name type="common">Arthrobacter siderocapsulatus</name>
    <dbReference type="NCBI Taxonomy" id="303"/>
    <lineage>
        <taxon>Bacteria</taxon>
        <taxon>Pseudomonadati</taxon>
        <taxon>Pseudomonadota</taxon>
        <taxon>Gammaproteobacteria</taxon>
        <taxon>Pseudomonadales</taxon>
        <taxon>Pseudomonadaceae</taxon>
        <taxon>Pseudomonas</taxon>
    </lineage>
</organism>
<dbReference type="RefSeq" id="WP_198747790.1">
    <property type="nucleotide sequence ID" value="NZ_JAEHTE010000023.1"/>
</dbReference>
<gene>
    <name evidence="1" type="ORF">JEU22_18305</name>
</gene>
<protein>
    <submittedName>
        <fullName evidence="1">Uncharacterized protein</fullName>
    </submittedName>
</protein>
<dbReference type="EMBL" id="JAEHTE010000023">
    <property type="protein sequence ID" value="MBI6885863.1"/>
    <property type="molecule type" value="Genomic_DNA"/>
</dbReference>